<dbReference type="InterPro" id="IPR036259">
    <property type="entry name" value="MFS_trans_sf"/>
</dbReference>
<feature type="transmembrane region" description="Helical" evidence="4">
    <location>
        <begin position="245"/>
        <end position="266"/>
    </location>
</feature>
<dbReference type="PANTHER" id="PTHR11360:SF284">
    <property type="entry name" value="EG:103B4.3 PROTEIN-RELATED"/>
    <property type="match status" value="1"/>
</dbReference>
<dbReference type="PROSITE" id="PS50850">
    <property type="entry name" value="MFS"/>
    <property type="match status" value="1"/>
</dbReference>
<proteinExistence type="predicted"/>
<reference evidence="6 7" key="1">
    <citation type="submission" date="2019-07" db="EMBL/GenBank/DDBJ databases">
        <title>Sphingomonas solaris sp. nov., isolated from a solar panel from Boston, Massachusetts.</title>
        <authorList>
            <person name="Tanner K."/>
            <person name="Pascual J."/>
            <person name="Mancuso C."/>
            <person name="Pereto J."/>
            <person name="Khalil A."/>
            <person name="Vilanova C."/>
        </authorList>
    </citation>
    <scope>NUCLEOTIDE SEQUENCE [LARGE SCALE GENOMIC DNA]</scope>
    <source>
        <strain evidence="6 7">R4DWN</strain>
    </source>
</reference>
<feature type="transmembrane region" description="Helical" evidence="4">
    <location>
        <begin position="64"/>
        <end position="84"/>
    </location>
</feature>
<evidence type="ECO:0000259" key="5">
    <source>
        <dbReference type="PROSITE" id="PS50850"/>
    </source>
</evidence>
<dbReference type="Proteomes" id="UP000318681">
    <property type="component" value="Unassembled WGS sequence"/>
</dbReference>
<feature type="transmembrane region" description="Helical" evidence="4">
    <location>
        <begin position="154"/>
        <end position="175"/>
    </location>
</feature>
<feature type="transmembrane region" description="Helical" evidence="4">
    <location>
        <begin position="403"/>
        <end position="422"/>
    </location>
</feature>
<dbReference type="InterPro" id="IPR050327">
    <property type="entry name" value="Proton-linked_MCT"/>
</dbReference>
<protein>
    <submittedName>
        <fullName evidence="6">MFS transporter</fullName>
    </submittedName>
</protein>
<evidence type="ECO:0000313" key="7">
    <source>
        <dbReference type="Proteomes" id="UP000318681"/>
    </source>
</evidence>
<sequence>MPLPAGQQERRLSIRLAGDARAEWRQHWPTVIAAMAGVAMSTMNSYSVGVFIEPLQQAFGWSRAQISLGPALTAPVVILLASLMGVAIDRFGPRRIGIIGVTLLCVLNLLLSTVGPSIWSWWAVWALIAFGNLFIQPSVWTAAISGLFSAGRGFALAFALCGSGIGSIITPFLTYELIARFGWRLGFVGLASFWGIIAIPLVYFLFTSAKDRARKAPLVAATLEAPMTVPPPGASRRELLTSWRFIRLALAGTLIAAVVMSVVTNLMPVLTWYGLTRAQAAGVAPLLGITSIAGRLLVGFMLDRIHGTVLGALSVSLPIGASLLLLTSHGSIPVAACAVLILGLTLGAELDLVAYLTSRYFGLANFGLLFGTIGGLITLVGSLTPLGMNMVYDTTSSYAAALWFYLPVCLISAALFLSLGAYPKAHELD</sequence>
<accession>A0A558R1T6</accession>
<keyword evidence="3 4" id="KW-0472">Membrane</keyword>
<feature type="domain" description="Major facilitator superfamily (MFS) profile" evidence="5">
    <location>
        <begin position="30"/>
        <end position="426"/>
    </location>
</feature>
<feature type="transmembrane region" description="Helical" evidence="4">
    <location>
        <begin position="332"/>
        <end position="356"/>
    </location>
</feature>
<feature type="transmembrane region" description="Helical" evidence="4">
    <location>
        <begin position="363"/>
        <end position="383"/>
    </location>
</feature>
<dbReference type="Gene3D" id="1.20.1250.20">
    <property type="entry name" value="MFS general substrate transporter like domains"/>
    <property type="match status" value="2"/>
</dbReference>
<feature type="transmembrane region" description="Helical" evidence="4">
    <location>
        <begin position="278"/>
        <end position="298"/>
    </location>
</feature>
<dbReference type="InterPro" id="IPR011701">
    <property type="entry name" value="MFS"/>
</dbReference>
<dbReference type="AlphaFoldDB" id="A0A558R1T6"/>
<comment type="caution">
    <text evidence="6">The sequence shown here is derived from an EMBL/GenBank/DDBJ whole genome shotgun (WGS) entry which is preliminary data.</text>
</comment>
<feature type="transmembrane region" description="Helical" evidence="4">
    <location>
        <begin position="305"/>
        <end position="326"/>
    </location>
</feature>
<evidence type="ECO:0000256" key="1">
    <source>
        <dbReference type="ARBA" id="ARBA00022692"/>
    </source>
</evidence>
<dbReference type="GO" id="GO:0022857">
    <property type="term" value="F:transmembrane transporter activity"/>
    <property type="evidence" value="ECO:0007669"/>
    <property type="project" value="InterPro"/>
</dbReference>
<gene>
    <name evidence="6" type="ORF">FOY91_12425</name>
</gene>
<keyword evidence="2 4" id="KW-1133">Transmembrane helix</keyword>
<evidence type="ECO:0000256" key="3">
    <source>
        <dbReference type="ARBA" id="ARBA00023136"/>
    </source>
</evidence>
<feature type="transmembrane region" description="Helical" evidence="4">
    <location>
        <begin position="31"/>
        <end position="52"/>
    </location>
</feature>
<dbReference type="OrthoDB" id="9796632at2"/>
<dbReference type="InterPro" id="IPR020846">
    <property type="entry name" value="MFS_dom"/>
</dbReference>
<dbReference type="EMBL" id="VNIM01000048">
    <property type="protein sequence ID" value="TVV73340.1"/>
    <property type="molecule type" value="Genomic_DNA"/>
</dbReference>
<organism evidence="6 7">
    <name type="scientific">Alterirhizorhabdus solaris</name>
    <dbReference type="NCBI Taxonomy" id="2529389"/>
    <lineage>
        <taxon>Bacteria</taxon>
        <taxon>Pseudomonadati</taxon>
        <taxon>Pseudomonadota</taxon>
        <taxon>Alphaproteobacteria</taxon>
        <taxon>Sphingomonadales</taxon>
        <taxon>Rhizorhabdaceae</taxon>
        <taxon>Alterirhizorhabdus</taxon>
    </lineage>
</organism>
<dbReference type="Pfam" id="PF07690">
    <property type="entry name" value="MFS_1"/>
    <property type="match status" value="1"/>
</dbReference>
<keyword evidence="7" id="KW-1185">Reference proteome</keyword>
<feature type="transmembrane region" description="Helical" evidence="4">
    <location>
        <begin position="181"/>
        <end position="206"/>
    </location>
</feature>
<evidence type="ECO:0000256" key="4">
    <source>
        <dbReference type="SAM" id="Phobius"/>
    </source>
</evidence>
<evidence type="ECO:0000256" key="2">
    <source>
        <dbReference type="ARBA" id="ARBA00022989"/>
    </source>
</evidence>
<name>A0A558R1T6_9SPHN</name>
<feature type="transmembrane region" description="Helical" evidence="4">
    <location>
        <begin position="96"/>
        <end position="115"/>
    </location>
</feature>
<evidence type="ECO:0000313" key="6">
    <source>
        <dbReference type="EMBL" id="TVV73340.1"/>
    </source>
</evidence>
<dbReference type="PANTHER" id="PTHR11360">
    <property type="entry name" value="MONOCARBOXYLATE TRANSPORTER"/>
    <property type="match status" value="1"/>
</dbReference>
<keyword evidence="1 4" id="KW-0812">Transmembrane</keyword>
<dbReference type="SUPFAM" id="SSF103473">
    <property type="entry name" value="MFS general substrate transporter"/>
    <property type="match status" value="1"/>
</dbReference>
<feature type="transmembrane region" description="Helical" evidence="4">
    <location>
        <begin position="121"/>
        <end position="142"/>
    </location>
</feature>